<gene>
    <name evidence="2" type="ORF">L9F63_000161</name>
</gene>
<evidence type="ECO:0000313" key="3">
    <source>
        <dbReference type="Proteomes" id="UP001233999"/>
    </source>
</evidence>
<reference evidence="2" key="1">
    <citation type="journal article" date="2023" name="IScience">
        <title>Live-bearing cockroach genome reveals convergent evolutionary mechanisms linked to viviparity in insects and beyond.</title>
        <authorList>
            <person name="Fouks B."/>
            <person name="Harrison M.C."/>
            <person name="Mikhailova A.A."/>
            <person name="Marchal E."/>
            <person name="English S."/>
            <person name="Carruthers M."/>
            <person name="Jennings E.C."/>
            <person name="Chiamaka E.L."/>
            <person name="Frigard R.A."/>
            <person name="Pippel M."/>
            <person name="Attardo G.M."/>
            <person name="Benoit J.B."/>
            <person name="Bornberg-Bauer E."/>
            <person name="Tobe S.S."/>
        </authorList>
    </citation>
    <scope>NUCLEOTIDE SEQUENCE</scope>
    <source>
        <strain evidence="2">Stay&amp;Tobe</strain>
    </source>
</reference>
<name>A0AAD8ESM1_DIPPU</name>
<sequence>LIPPVLPPSSNLRAASSSSEHLKAKGTLSPAIGRTHHQKIVKGKNEEEKQPASPNSPSRTNSKITFIIHIPCIKCEILSVHNCEKTNIFVLQNVKIYFQIFKHDGKHRTYNLSYEFFL</sequence>
<protein>
    <submittedName>
        <fullName evidence="2">Uncharacterized protein</fullName>
    </submittedName>
</protein>
<evidence type="ECO:0000313" key="2">
    <source>
        <dbReference type="EMBL" id="KAJ9601690.1"/>
    </source>
</evidence>
<dbReference type="EMBL" id="JASPKZ010000005">
    <property type="protein sequence ID" value="KAJ9601690.1"/>
    <property type="molecule type" value="Genomic_DNA"/>
</dbReference>
<feature type="compositionally biased region" description="Low complexity" evidence="1">
    <location>
        <begin position="8"/>
        <end position="19"/>
    </location>
</feature>
<feature type="non-terminal residue" evidence="2">
    <location>
        <position position="118"/>
    </location>
</feature>
<keyword evidence="3" id="KW-1185">Reference proteome</keyword>
<comment type="caution">
    <text evidence="2">The sequence shown here is derived from an EMBL/GenBank/DDBJ whole genome shotgun (WGS) entry which is preliminary data.</text>
</comment>
<accession>A0AAD8ESM1</accession>
<dbReference type="Proteomes" id="UP001233999">
    <property type="component" value="Unassembled WGS sequence"/>
</dbReference>
<organism evidence="2 3">
    <name type="scientific">Diploptera punctata</name>
    <name type="common">Pacific beetle cockroach</name>
    <dbReference type="NCBI Taxonomy" id="6984"/>
    <lineage>
        <taxon>Eukaryota</taxon>
        <taxon>Metazoa</taxon>
        <taxon>Ecdysozoa</taxon>
        <taxon>Arthropoda</taxon>
        <taxon>Hexapoda</taxon>
        <taxon>Insecta</taxon>
        <taxon>Pterygota</taxon>
        <taxon>Neoptera</taxon>
        <taxon>Polyneoptera</taxon>
        <taxon>Dictyoptera</taxon>
        <taxon>Blattodea</taxon>
        <taxon>Blaberoidea</taxon>
        <taxon>Blaberidae</taxon>
        <taxon>Diplopterinae</taxon>
        <taxon>Diploptera</taxon>
    </lineage>
</organism>
<feature type="compositionally biased region" description="Polar residues" evidence="1">
    <location>
        <begin position="52"/>
        <end position="61"/>
    </location>
</feature>
<proteinExistence type="predicted"/>
<reference evidence="2" key="2">
    <citation type="submission" date="2023-05" db="EMBL/GenBank/DDBJ databases">
        <authorList>
            <person name="Fouks B."/>
        </authorList>
    </citation>
    <scope>NUCLEOTIDE SEQUENCE</scope>
    <source>
        <strain evidence="2">Stay&amp;Tobe</strain>
        <tissue evidence="2">Testes</tissue>
    </source>
</reference>
<evidence type="ECO:0000256" key="1">
    <source>
        <dbReference type="SAM" id="MobiDB-lite"/>
    </source>
</evidence>
<dbReference type="AlphaFoldDB" id="A0AAD8ESM1"/>
<feature type="region of interest" description="Disordered" evidence="1">
    <location>
        <begin position="1"/>
        <end position="61"/>
    </location>
</feature>
<feature type="non-terminal residue" evidence="2">
    <location>
        <position position="1"/>
    </location>
</feature>